<evidence type="ECO:0000313" key="4">
    <source>
        <dbReference type="Proteomes" id="UP000183868"/>
    </source>
</evidence>
<dbReference type="PaxDb" id="880073-Calab_1534"/>
<dbReference type="KEGG" id="caby:Cabys_246"/>
<dbReference type="HOGENOM" id="CLU_1871556_0_0_0"/>
<sequence length="136" mass="14632">MDVTKIYSGPIQKVEISTDGGTTWSDLGAIGNGNAEITFEPKSYELADGQAKQLFGLAKATIEIAETDSTKLTLASSGKDTDQTQIKITGIDNKTYTIGPALAQYSVKRGFGDEPHILTITMQKKVLDEDDFVTVV</sequence>
<organism evidence="2 3">
    <name type="scientific">Caldithrix abyssi DSM 13497</name>
    <dbReference type="NCBI Taxonomy" id="880073"/>
    <lineage>
        <taxon>Bacteria</taxon>
        <taxon>Pseudomonadati</taxon>
        <taxon>Calditrichota</taxon>
        <taxon>Calditrichia</taxon>
        <taxon>Calditrichales</taxon>
        <taxon>Calditrichaceae</taxon>
        <taxon>Caldithrix</taxon>
    </lineage>
</organism>
<dbReference type="EMBL" id="CP018099">
    <property type="protein sequence ID" value="APF16997.1"/>
    <property type="molecule type" value="Genomic_DNA"/>
</dbReference>
<evidence type="ECO:0000313" key="2">
    <source>
        <dbReference type="EMBL" id="EHO41154.1"/>
    </source>
</evidence>
<dbReference type="EMBL" id="CM001402">
    <property type="protein sequence ID" value="EHO41154.1"/>
    <property type="molecule type" value="Genomic_DNA"/>
</dbReference>
<dbReference type="AlphaFoldDB" id="H1XQK8"/>
<dbReference type="Proteomes" id="UP000004671">
    <property type="component" value="Chromosome"/>
</dbReference>
<reference evidence="1 4" key="2">
    <citation type="submission" date="2016-11" db="EMBL/GenBank/DDBJ databases">
        <title>Genomic analysis of Caldithrix abyssi and proposal of a novel bacterial phylum Caldithrichaeota.</title>
        <authorList>
            <person name="Kublanov I."/>
            <person name="Sigalova O."/>
            <person name="Gavrilov S."/>
            <person name="Lebedinsky A."/>
            <person name="Ivanova N."/>
            <person name="Daum C."/>
            <person name="Reddy T."/>
            <person name="Klenk H.P."/>
            <person name="Goker M."/>
            <person name="Reva O."/>
            <person name="Miroshnichenko M."/>
            <person name="Kyprides N."/>
            <person name="Woyke T."/>
            <person name="Gelfand M."/>
        </authorList>
    </citation>
    <scope>NUCLEOTIDE SEQUENCE [LARGE SCALE GENOMIC DNA]</scope>
    <source>
        <strain evidence="1 4">LF13</strain>
    </source>
</reference>
<evidence type="ECO:0000313" key="1">
    <source>
        <dbReference type="EMBL" id="APF16997.1"/>
    </source>
</evidence>
<dbReference type="STRING" id="880073.Cabys_246"/>
<dbReference type="InParanoid" id="H1XQK8"/>
<dbReference type="CDD" id="cd15482">
    <property type="entry name" value="Sialidase_non-viral"/>
    <property type="match status" value="1"/>
</dbReference>
<accession>H1XQK8</accession>
<protein>
    <submittedName>
        <fullName evidence="2">Uncharacterized protein</fullName>
    </submittedName>
</protein>
<dbReference type="Proteomes" id="UP000183868">
    <property type="component" value="Chromosome"/>
</dbReference>
<dbReference type="RefSeq" id="WP_006928225.1">
    <property type="nucleotide sequence ID" value="NZ_CM001402.1"/>
</dbReference>
<keyword evidence="3" id="KW-1185">Reference proteome</keyword>
<gene>
    <name evidence="1" type="ORF">Cabys_246</name>
    <name evidence="2" type="ORF">Calab_1534</name>
</gene>
<evidence type="ECO:0000313" key="3">
    <source>
        <dbReference type="Proteomes" id="UP000004671"/>
    </source>
</evidence>
<proteinExistence type="predicted"/>
<reference evidence="2 3" key="1">
    <citation type="submission" date="2011-09" db="EMBL/GenBank/DDBJ databases">
        <title>The permanent draft genome of Caldithrix abyssi DSM 13497.</title>
        <authorList>
            <consortium name="US DOE Joint Genome Institute (JGI-PGF)"/>
            <person name="Lucas S."/>
            <person name="Han J."/>
            <person name="Lapidus A."/>
            <person name="Bruce D."/>
            <person name="Goodwin L."/>
            <person name="Pitluck S."/>
            <person name="Peters L."/>
            <person name="Kyrpides N."/>
            <person name="Mavromatis K."/>
            <person name="Ivanova N."/>
            <person name="Mikhailova N."/>
            <person name="Chertkov O."/>
            <person name="Detter J.C."/>
            <person name="Tapia R."/>
            <person name="Han C."/>
            <person name="Land M."/>
            <person name="Hauser L."/>
            <person name="Markowitz V."/>
            <person name="Cheng J.-F."/>
            <person name="Hugenholtz P."/>
            <person name="Woyke T."/>
            <person name="Wu D."/>
            <person name="Spring S."/>
            <person name="Brambilla E."/>
            <person name="Klenk H.-P."/>
            <person name="Eisen J.A."/>
        </authorList>
    </citation>
    <scope>NUCLEOTIDE SEQUENCE [LARGE SCALE GENOMIC DNA]</scope>
    <source>
        <strain evidence="2 3">DSM 13497</strain>
    </source>
</reference>
<name>H1XQK8_CALAY</name>